<dbReference type="EMBL" id="OCNJ01000001">
    <property type="protein sequence ID" value="SOD90939.1"/>
    <property type="molecule type" value="Genomic_DNA"/>
</dbReference>
<dbReference type="Pfam" id="PF04028">
    <property type="entry name" value="DUF374"/>
    <property type="match status" value="1"/>
</dbReference>
<accession>A0A286G735</accession>
<keyword evidence="3" id="KW-1185">Reference proteome</keyword>
<dbReference type="SUPFAM" id="SSF69593">
    <property type="entry name" value="Glycerol-3-phosphate (1)-acyltransferase"/>
    <property type="match status" value="1"/>
</dbReference>
<dbReference type="Proteomes" id="UP000219621">
    <property type="component" value="Unassembled WGS sequence"/>
</dbReference>
<dbReference type="CDD" id="cd07983">
    <property type="entry name" value="LPLAT_DUF374-like"/>
    <property type="match status" value="1"/>
</dbReference>
<feature type="domain" description="DUF374" evidence="1">
    <location>
        <begin position="52"/>
        <end position="119"/>
    </location>
</feature>
<dbReference type="InterPro" id="IPR007172">
    <property type="entry name" value="DUF374"/>
</dbReference>
<organism evidence="2 3">
    <name type="scientific">Caenispirillum bisanense</name>
    <dbReference type="NCBI Taxonomy" id="414052"/>
    <lineage>
        <taxon>Bacteria</taxon>
        <taxon>Pseudomonadati</taxon>
        <taxon>Pseudomonadota</taxon>
        <taxon>Alphaproteobacteria</taxon>
        <taxon>Rhodospirillales</taxon>
        <taxon>Novispirillaceae</taxon>
        <taxon>Caenispirillum</taxon>
    </lineage>
</organism>
<protein>
    <recommendedName>
        <fullName evidence="1">DUF374 domain-containing protein</fullName>
    </recommendedName>
</protein>
<sequence length="217" mass="23909">MCWLAARYIAFVYATSRWTEVGREHPEAIWSAGKPFILSFWHGRLLMMSQAWPRPKPIHMLISQHRDGQLIARTVAHFGIKSAAGSSSRGGAGGLRIMLKALKDGECVGITPDGPRGPRQRAADGVIHIARMSGVPVVPLAYATRSRRLLDSWDRFLVPRPFTRGAFVWGEPLVVPRDADPAEIERLRALLEDRMNAITAQADGLVGRPTTEPAAPC</sequence>
<gene>
    <name evidence="2" type="ORF">SAMN05421508_101728</name>
</gene>
<evidence type="ECO:0000313" key="2">
    <source>
        <dbReference type="EMBL" id="SOD90939.1"/>
    </source>
</evidence>
<name>A0A286G735_9PROT</name>
<dbReference type="AlphaFoldDB" id="A0A286G735"/>
<evidence type="ECO:0000313" key="3">
    <source>
        <dbReference type="Proteomes" id="UP000219621"/>
    </source>
</evidence>
<evidence type="ECO:0000259" key="1">
    <source>
        <dbReference type="Pfam" id="PF04028"/>
    </source>
</evidence>
<reference evidence="2 3" key="1">
    <citation type="submission" date="2017-09" db="EMBL/GenBank/DDBJ databases">
        <authorList>
            <person name="Ehlers B."/>
            <person name="Leendertz F.H."/>
        </authorList>
    </citation>
    <scope>NUCLEOTIDE SEQUENCE [LARGE SCALE GENOMIC DNA]</scope>
    <source>
        <strain evidence="2 3">USBA 140</strain>
    </source>
</reference>
<proteinExistence type="predicted"/>